<evidence type="ECO:0008006" key="5">
    <source>
        <dbReference type="Google" id="ProtNLM"/>
    </source>
</evidence>
<evidence type="ECO:0000313" key="4">
    <source>
        <dbReference type="Proteomes" id="UP000280307"/>
    </source>
</evidence>
<keyword evidence="2" id="KW-0808">Transferase</keyword>
<dbReference type="InterPro" id="IPR001451">
    <property type="entry name" value="Hexapep"/>
</dbReference>
<comment type="caution">
    <text evidence="3">The sequence shown here is derived from an EMBL/GenBank/DDBJ whole genome shotgun (WGS) entry which is preliminary data.</text>
</comment>
<gene>
    <name evidence="3" type="ORF">EI684_00330</name>
</gene>
<dbReference type="Gene3D" id="2.160.10.10">
    <property type="entry name" value="Hexapeptide repeat proteins"/>
    <property type="match status" value="1"/>
</dbReference>
<name>A0A426UCE0_9CHLR</name>
<dbReference type="PANTHER" id="PTHR23416:SF23">
    <property type="entry name" value="ACETYLTRANSFERASE C18B11.09C-RELATED"/>
    <property type="match status" value="1"/>
</dbReference>
<organism evidence="3 4">
    <name type="scientific">Candidatus Viridilinea halotolerans</name>
    <dbReference type="NCBI Taxonomy" id="2491704"/>
    <lineage>
        <taxon>Bacteria</taxon>
        <taxon>Bacillati</taxon>
        <taxon>Chloroflexota</taxon>
        <taxon>Chloroflexia</taxon>
        <taxon>Chloroflexales</taxon>
        <taxon>Chloroflexineae</taxon>
        <taxon>Oscillochloridaceae</taxon>
        <taxon>Candidatus Viridilinea</taxon>
    </lineage>
</organism>
<sequence>MRNIKITIYNTLDTPWKLKNELQRYLLYPIIRLLFILRGIAWQHDWRIYGLPIIQKHRRSVIQIGPGLGLRSGRQANPLGVTHPVILCTWQAGAVLRIGTNFGMTGGSIVAAERITIGDRVVVGANTRIVDTDFHPLDPEQRRKYPQAAQTAPVTIEDDVFIGMGCMILKGVTIGQGSVVGAGSVVAQDVPAGVIVAGNPARVLRTVSKRGS</sequence>
<dbReference type="Pfam" id="PF00132">
    <property type="entry name" value="Hexapep"/>
    <property type="match status" value="1"/>
</dbReference>
<dbReference type="EMBL" id="RSAS01000015">
    <property type="protein sequence ID" value="RRR78421.1"/>
    <property type="molecule type" value="Genomic_DNA"/>
</dbReference>
<protein>
    <recommendedName>
        <fullName evidence="5">Acyltransferase</fullName>
    </recommendedName>
</protein>
<reference evidence="3 4" key="1">
    <citation type="submission" date="2018-12" db="EMBL/GenBank/DDBJ databases">
        <title>Genome Sequence of Candidatus Viridilinea halotolerans isolated from saline sulfide-rich spring.</title>
        <authorList>
            <person name="Grouzdev D.S."/>
            <person name="Burganskaya E.I."/>
            <person name="Krutkina M.S."/>
            <person name="Sukhacheva M.V."/>
            <person name="Gorlenko V.M."/>
        </authorList>
    </citation>
    <scope>NUCLEOTIDE SEQUENCE [LARGE SCALE GENOMIC DNA]</scope>
    <source>
        <strain evidence="3">Chok-6</strain>
    </source>
</reference>
<dbReference type="InterPro" id="IPR051159">
    <property type="entry name" value="Hexapeptide_acetyltransf"/>
</dbReference>
<evidence type="ECO:0000313" key="3">
    <source>
        <dbReference type="EMBL" id="RRR78421.1"/>
    </source>
</evidence>
<dbReference type="AlphaFoldDB" id="A0A426UCE0"/>
<dbReference type="InterPro" id="IPR011004">
    <property type="entry name" value="Trimer_LpxA-like_sf"/>
</dbReference>
<accession>A0A426UCE0</accession>
<proteinExistence type="inferred from homology"/>
<dbReference type="PANTHER" id="PTHR23416">
    <property type="entry name" value="SIALIC ACID SYNTHASE-RELATED"/>
    <property type="match status" value="1"/>
</dbReference>
<dbReference type="Proteomes" id="UP000280307">
    <property type="component" value="Unassembled WGS sequence"/>
</dbReference>
<comment type="similarity">
    <text evidence="1">Belongs to the transferase hexapeptide repeat family.</text>
</comment>
<dbReference type="SUPFAM" id="SSF51161">
    <property type="entry name" value="Trimeric LpxA-like enzymes"/>
    <property type="match status" value="1"/>
</dbReference>
<dbReference type="GO" id="GO:0008374">
    <property type="term" value="F:O-acyltransferase activity"/>
    <property type="evidence" value="ECO:0007669"/>
    <property type="project" value="TreeGrafter"/>
</dbReference>
<evidence type="ECO:0000256" key="1">
    <source>
        <dbReference type="ARBA" id="ARBA00007274"/>
    </source>
</evidence>
<evidence type="ECO:0000256" key="2">
    <source>
        <dbReference type="ARBA" id="ARBA00022679"/>
    </source>
</evidence>